<dbReference type="AlphaFoldDB" id="A0A2J9V1X1"/>
<dbReference type="OrthoDB" id="5903671at2"/>
<dbReference type="STRING" id="674.VM_10575"/>
<dbReference type="InterPro" id="IPR013783">
    <property type="entry name" value="Ig-like_fold"/>
</dbReference>
<dbReference type="PROSITE" id="PS51257">
    <property type="entry name" value="PROKAR_LIPOPROTEIN"/>
    <property type="match status" value="1"/>
</dbReference>
<dbReference type="EMBL" id="LOSJ02000002">
    <property type="protein sequence ID" value="PNM57761.1"/>
    <property type="molecule type" value="Genomic_DNA"/>
</dbReference>
<dbReference type="GO" id="GO:0031410">
    <property type="term" value="C:cytoplasmic vesicle"/>
    <property type="evidence" value="ECO:0007669"/>
    <property type="project" value="TreeGrafter"/>
</dbReference>
<reference evidence="1" key="1">
    <citation type="submission" date="2017-12" db="EMBL/GenBank/DDBJ databases">
        <title>FDA dAtabase for Regulatory Grade micrObial Sequences (FDA-ARGOS): Supporting development and validation of Infectious Disease Dx tests.</title>
        <authorList>
            <person name="Hoffmann M."/>
            <person name="Allard M."/>
            <person name="Evans P."/>
            <person name="Brown E."/>
            <person name="Tallon L.J."/>
            <person name="Sadzewicz L."/>
            <person name="Sengamalay N."/>
            <person name="Ott S."/>
            <person name="Godinez A."/>
            <person name="Nagaraj S."/>
            <person name="Vavikolanu K."/>
            <person name="Aluvathingal J."/>
            <person name="Nadendla S."/>
            <person name="Hobson J."/>
            <person name="Sichtig H."/>
        </authorList>
    </citation>
    <scope>NUCLEOTIDE SEQUENCE [LARGE SCALE GENOMIC DNA]</scope>
    <source>
        <strain evidence="1">FDAARGOS_113</strain>
    </source>
</reference>
<sequence>MFKLTHLLKTFFIVILLAGCSSDDWKDTEKLTKPTVNAGDDQLLTLPLNNITLSGSAKSELSVYTIRNTTWRQVSGPQSLALLNADTLKATVLYPTVAGTYLFELSAEDSGGRKNSDQIQVIIQPAAQSMQRANVQESLNVVDWSYADQNQGILTLNQMDSVTLAEVDEQLINALASLNSAAELTLLFAEHSGGNLQTAIMLLDKLSAQSLPLCLEGSNSCISLEQGFLLQTDLTGQVDCDDAQSCIHALLQSQ</sequence>
<evidence type="ECO:0000313" key="2">
    <source>
        <dbReference type="Proteomes" id="UP000053748"/>
    </source>
</evidence>
<dbReference type="Proteomes" id="UP000053748">
    <property type="component" value="Unassembled WGS sequence"/>
</dbReference>
<dbReference type="InterPro" id="IPR029865">
    <property type="entry name" value="KIAA0319-like"/>
</dbReference>
<name>A0A2J9V1X1_VIBMI</name>
<gene>
    <name evidence="1" type="ORF">AL544_017790</name>
</gene>
<protein>
    <recommendedName>
        <fullName evidence="3">PKD domain-containing protein</fullName>
    </recommendedName>
</protein>
<keyword evidence="2" id="KW-1185">Reference proteome</keyword>
<evidence type="ECO:0000313" key="1">
    <source>
        <dbReference type="EMBL" id="PNM57761.1"/>
    </source>
</evidence>
<comment type="caution">
    <text evidence="1">The sequence shown here is derived from an EMBL/GenBank/DDBJ whole genome shotgun (WGS) entry which is preliminary data.</text>
</comment>
<dbReference type="Pfam" id="PF22352">
    <property type="entry name" value="K319L-like_PKD"/>
    <property type="match status" value="1"/>
</dbReference>
<dbReference type="Gene3D" id="2.60.40.10">
    <property type="entry name" value="Immunoglobulins"/>
    <property type="match status" value="1"/>
</dbReference>
<organism evidence="1 2">
    <name type="scientific">Vibrio mimicus</name>
    <dbReference type="NCBI Taxonomy" id="674"/>
    <lineage>
        <taxon>Bacteria</taxon>
        <taxon>Pseudomonadati</taxon>
        <taxon>Pseudomonadota</taxon>
        <taxon>Gammaproteobacteria</taxon>
        <taxon>Vibrionales</taxon>
        <taxon>Vibrionaceae</taxon>
        <taxon>Vibrio</taxon>
    </lineage>
</organism>
<accession>A0A2J9V1X1</accession>
<evidence type="ECO:0008006" key="3">
    <source>
        <dbReference type="Google" id="ProtNLM"/>
    </source>
</evidence>
<dbReference type="GO" id="GO:0016020">
    <property type="term" value="C:membrane"/>
    <property type="evidence" value="ECO:0007669"/>
    <property type="project" value="TreeGrafter"/>
</dbReference>
<proteinExistence type="predicted"/>
<dbReference type="PANTHER" id="PTHR46182">
    <property type="entry name" value="FI19480P1"/>
    <property type="match status" value="1"/>
</dbReference>
<dbReference type="RefSeq" id="WP_000475607.1">
    <property type="nucleotide sequence ID" value="NZ_CAWMSS010000001.1"/>
</dbReference>
<dbReference type="PANTHER" id="PTHR46182:SF2">
    <property type="entry name" value="FI19480P1"/>
    <property type="match status" value="1"/>
</dbReference>